<keyword evidence="7" id="KW-0813">Transport</keyword>
<dbReference type="AlphaFoldDB" id="A0A4Q1K8E3"/>
<dbReference type="PANTHER" id="PTHR30558">
    <property type="entry name" value="EXBD MEMBRANE COMPONENT OF PMF-DRIVEN MACROMOLECULE IMPORT SYSTEM"/>
    <property type="match status" value="1"/>
</dbReference>
<reference evidence="9" key="1">
    <citation type="submission" date="2019-01" db="EMBL/GenBank/DDBJ databases">
        <title>Cytophagaceae bacterium strain CAR-16.</title>
        <authorList>
            <person name="Chen W.-M."/>
        </authorList>
    </citation>
    <scope>NUCLEOTIDE SEQUENCE [LARGE SCALE GENOMIC DNA]</scope>
    <source>
        <strain evidence="9">WWJ-16</strain>
    </source>
</reference>
<dbReference type="RefSeq" id="WP_129461651.1">
    <property type="nucleotide sequence ID" value="NZ_SBKN01000005.1"/>
</dbReference>
<keyword evidence="7" id="KW-0653">Protein transport</keyword>
<evidence type="ECO:0000256" key="6">
    <source>
        <dbReference type="ARBA" id="ARBA00023136"/>
    </source>
</evidence>
<proteinExistence type="inferred from homology"/>
<dbReference type="EMBL" id="SBKN01000005">
    <property type="protein sequence ID" value="RXR22193.1"/>
    <property type="molecule type" value="Genomic_DNA"/>
</dbReference>
<evidence type="ECO:0000256" key="2">
    <source>
        <dbReference type="ARBA" id="ARBA00005811"/>
    </source>
</evidence>
<dbReference type="Proteomes" id="UP000289857">
    <property type="component" value="Unassembled WGS sequence"/>
</dbReference>
<comment type="similarity">
    <text evidence="2 7">Belongs to the ExbD/TolR family.</text>
</comment>
<dbReference type="Pfam" id="PF02472">
    <property type="entry name" value="ExbD"/>
    <property type="match status" value="1"/>
</dbReference>
<sequence>MAKVKMSKKAASIDMTAMCDVAFLLLTFFILTATAKNPEPLPVETPNSTVQSKLPEDNLAVITIGDGDKVFYGIKGREVRKRTLELMGDMYNIQFTDKEKDEFALIEEFGAPIEALKQVIAMKGADRNKKGVQPGIPHDTLNDNKENQLKDWIYTSRQANIDVQQEQLNFAIKGDAKEQYPKVKQIMDELQKQKVNSFSLVTGLRGKNY</sequence>
<dbReference type="GO" id="GO:0005886">
    <property type="term" value="C:plasma membrane"/>
    <property type="evidence" value="ECO:0007669"/>
    <property type="project" value="UniProtKB-SubCell"/>
</dbReference>
<keyword evidence="3" id="KW-1003">Cell membrane</keyword>
<evidence type="ECO:0000313" key="8">
    <source>
        <dbReference type="EMBL" id="RXR22193.1"/>
    </source>
</evidence>
<keyword evidence="4 7" id="KW-0812">Transmembrane</keyword>
<evidence type="ECO:0000256" key="4">
    <source>
        <dbReference type="ARBA" id="ARBA00022692"/>
    </source>
</evidence>
<evidence type="ECO:0000256" key="5">
    <source>
        <dbReference type="ARBA" id="ARBA00022989"/>
    </source>
</evidence>
<evidence type="ECO:0000256" key="3">
    <source>
        <dbReference type="ARBA" id="ARBA00022475"/>
    </source>
</evidence>
<keyword evidence="6" id="KW-0472">Membrane</keyword>
<evidence type="ECO:0000313" key="9">
    <source>
        <dbReference type="Proteomes" id="UP000289857"/>
    </source>
</evidence>
<accession>A0A4Q1K8E3</accession>
<evidence type="ECO:0000256" key="7">
    <source>
        <dbReference type="RuleBase" id="RU003879"/>
    </source>
</evidence>
<dbReference type="GO" id="GO:0022857">
    <property type="term" value="F:transmembrane transporter activity"/>
    <property type="evidence" value="ECO:0007669"/>
    <property type="project" value="InterPro"/>
</dbReference>
<protein>
    <submittedName>
        <fullName evidence="8">Biopolymer transporter ExbD</fullName>
    </submittedName>
</protein>
<evidence type="ECO:0000256" key="1">
    <source>
        <dbReference type="ARBA" id="ARBA00004162"/>
    </source>
</evidence>
<gene>
    <name evidence="8" type="ORF">EQG61_09350</name>
</gene>
<keyword evidence="5" id="KW-1133">Transmembrane helix</keyword>
<organism evidence="8 9">
    <name type="scientific">Flavobacterium stagni</name>
    <dbReference type="NCBI Taxonomy" id="2506421"/>
    <lineage>
        <taxon>Bacteria</taxon>
        <taxon>Pseudomonadati</taxon>
        <taxon>Bacteroidota</taxon>
        <taxon>Flavobacteriia</taxon>
        <taxon>Flavobacteriales</taxon>
        <taxon>Flavobacteriaceae</taxon>
        <taxon>Flavobacterium</taxon>
    </lineage>
</organism>
<name>A0A4Q1K8E3_9FLAO</name>
<keyword evidence="9" id="KW-1185">Reference proteome</keyword>
<comment type="subcellular location">
    <subcellularLocation>
        <location evidence="1">Cell membrane</location>
        <topology evidence="1">Single-pass membrane protein</topology>
    </subcellularLocation>
    <subcellularLocation>
        <location evidence="7">Cell membrane</location>
        <topology evidence="7">Single-pass type II membrane protein</topology>
    </subcellularLocation>
</comment>
<comment type="caution">
    <text evidence="8">The sequence shown here is derived from an EMBL/GenBank/DDBJ whole genome shotgun (WGS) entry which is preliminary data.</text>
</comment>
<dbReference type="InterPro" id="IPR003400">
    <property type="entry name" value="ExbD"/>
</dbReference>
<dbReference type="GO" id="GO:0015031">
    <property type="term" value="P:protein transport"/>
    <property type="evidence" value="ECO:0007669"/>
    <property type="project" value="UniProtKB-KW"/>
</dbReference>
<dbReference type="OrthoDB" id="9793581at2"/>
<dbReference type="PANTHER" id="PTHR30558:SF3">
    <property type="entry name" value="BIOPOLYMER TRANSPORT PROTEIN EXBD-RELATED"/>
    <property type="match status" value="1"/>
</dbReference>